<evidence type="ECO:0000313" key="2">
    <source>
        <dbReference type="Proteomes" id="UP000053097"/>
    </source>
</evidence>
<dbReference type="EMBL" id="KK107063">
    <property type="protein sequence ID" value="EZA61205.1"/>
    <property type="molecule type" value="Genomic_DNA"/>
</dbReference>
<dbReference type="Proteomes" id="UP000053097">
    <property type="component" value="Unassembled WGS sequence"/>
</dbReference>
<sequence>MKSRATQHAYGGSVFQPREKSAVEYDPSVLLAGLVDVRSTHGISQQQQRLAICTCVLVHVVLCT</sequence>
<organism evidence="1 2">
    <name type="scientific">Ooceraea biroi</name>
    <name type="common">Clonal raider ant</name>
    <name type="synonym">Cerapachys biroi</name>
    <dbReference type="NCBI Taxonomy" id="2015173"/>
    <lineage>
        <taxon>Eukaryota</taxon>
        <taxon>Metazoa</taxon>
        <taxon>Ecdysozoa</taxon>
        <taxon>Arthropoda</taxon>
        <taxon>Hexapoda</taxon>
        <taxon>Insecta</taxon>
        <taxon>Pterygota</taxon>
        <taxon>Neoptera</taxon>
        <taxon>Endopterygota</taxon>
        <taxon>Hymenoptera</taxon>
        <taxon>Apocrita</taxon>
        <taxon>Aculeata</taxon>
        <taxon>Formicoidea</taxon>
        <taxon>Formicidae</taxon>
        <taxon>Dorylinae</taxon>
        <taxon>Ooceraea</taxon>
    </lineage>
</organism>
<keyword evidence="2" id="KW-1185">Reference proteome</keyword>
<reference evidence="1 2" key="1">
    <citation type="journal article" date="2014" name="Curr. Biol.">
        <title>The genome of the clonal raider ant Cerapachys biroi.</title>
        <authorList>
            <person name="Oxley P.R."/>
            <person name="Ji L."/>
            <person name="Fetter-Pruneda I."/>
            <person name="McKenzie S.K."/>
            <person name="Li C."/>
            <person name="Hu H."/>
            <person name="Zhang G."/>
            <person name="Kronauer D.J."/>
        </authorList>
    </citation>
    <scope>NUCLEOTIDE SEQUENCE [LARGE SCALE GENOMIC DNA]</scope>
</reference>
<accession>A0A026WYT4</accession>
<proteinExistence type="predicted"/>
<protein>
    <submittedName>
        <fullName evidence="1">Uncharacterized protein</fullName>
    </submittedName>
</protein>
<name>A0A026WYT4_OOCBI</name>
<gene>
    <name evidence="1" type="ORF">X777_08417</name>
</gene>
<dbReference type="AlphaFoldDB" id="A0A026WYT4"/>
<evidence type="ECO:0000313" key="1">
    <source>
        <dbReference type="EMBL" id="EZA61205.1"/>
    </source>
</evidence>